<sequence>MKTCFMRGLVCLLLVLGPVACQTTDPITERMNQSYLTLLNASSIDTPDVQEALAWLEEPASETRRISLSHLIYQGTHPDIIMALVDIYGVDTLFGDKYQRLFHDYIFDTPYAYGNAFQLAVSASRPELAERIAIHAAKQAGDYREGLPLGAIPSVATMASQTVSQAFWQGRGHFQHLRHGQDSWAEFYSDEATMRRVNAQPHDTYVNPPGRGLLFRFAATMRPGWAYDTIRRHGWPPEDVYPRLESPTTITIVDYDGDLARAYEKELTERATENLQFVLKNFGGDVNERLPYCMMREGEPVIVCPTVSPVHLAARNTTMRDSIHQLEWLWLPAGKFQAFMSVGGDPNQPDSYGITPVAYARSGGQHPGATDHDDDFDIGQLFAGAAIVAGAGMIAGEGGYDRAAGFLAGGMADVIDGTPDNLVAMQQQAMRETSQSNGQSNGRSGGQEAGQGGAAGGATAQAARTLSFGFTCPETGRSHSIPITAASGACRRAMERYARAASCNMIDDLPGAEKAYYSACASEMY</sequence>
<comment type="caution">
    <text evidence="3">The sequence shown here is derived from an EMBL/GenBank/DDBJ whole genome shotgun (WGS) entry which is preliminary data.</text>
</comment>
<dbReference type="EMBL" id="JAGMWN010000005">
    <property type="protein sequence ID" value="MBP5857824.1"/>
    <property type="molecule type" value="Genomic_DNA"/>
</dbReference>
<gene>
    <name evidence="3" type="ORF">KAJ83_12460</name>
</gene>
<feature type="compositionally biased region" description="Gly residues" evidence="1">
    <location>
        <begin position="443"/>
        <end position="456"/>
    </location>
</feature>
<feature type="signal peptide" evidence="2">
    <location>
        <begin position="1"/>
        <end position="23"/>
    </location>
</feature>
<feature type="region of interest" description="Disordered" evidence="1">
    <location>
        <begin position="427"/>
        <end position="457"/>
    </location>
</feature>
<evidence type="ECO:0000313" key="4">
    <source>
        <dbReference type="Proteomes" id="UP000672602"/>
    </source>
</evidence>
<keyword evidence="2" id="KW-0732">Signal</keyword>
<dbReference type="Proteomes" id="UP000672602">
    <property type="component" value="Unassembled WGS sequence"/>
</dbReference>
<proteinExistence type="predicted"/>
<keyword evidence="4" id="KW-1185">Reference proteome</keyword>
<organism evidence="3 4">
    <name type="scientific">Marivibrio halodurans</name>
    <dbReference type="NCBI Taxonomy" id="2039722"/>
    <lineage>
        <taxon>Bacteria</taxon>
        <taxon>Pseudomonadati</taxon>
        <taxon>Pseudomonadota</taxon>
        <taxon>Alphaproteobacteria</taxon>
        <taxon>Rhodospirillales</taxon>
        <taxon>Rhodospirillaceae</taxon>
        <taxon>Marivibrio</taxon>
    </lineage>
</organism>
<feature type="chain" id="PRO_5035151565" evidence="2">
    <location>
        <begin position="24"/>
        <end position="525"/>
    </location>
</feature>
<dbReference type="AlphaFoldDB" id="A0A8J7V4L8"/>
<dbReference type="RefSeq" id="WP_210682399.1">
    <property type="nucleotide sequence ID" value="NZ_JAGMWN010000005.1"/>
</dbReference>
<reference evidence="3" key="1">
    <citation type="submission" date="2021-04" db="EMBL/GenBank/DDBJ databases">
        <authorList>
            <person name="Zhang D.-C."/>
        </authorList>
    </citation>
    <scope>NUCLEOTIDE SEQUENCE</scope>
    <source>
        <strain evidence="3">CGMCC 1.15697</strain>
    </source>
</reference>
<evidence type="ECO:0000313" key="3">
    <source>
        <dbReference type="EMBL" id="MBP5857824.1"/>
    </source>
</evidence>
<name>A0A8J7V4L8_9PROT</name>
<evidence type="ECO:0000256" key="1">
    <source>
        <dbReference type="SAM" id="MobiDB-lite"/>
    </source>
</evidence>
<protein>
    <submittedName>
        <fullName evidence="3">Uncharacterized protein</fullName>
    </submittedName>
</protein>
<evidence type="ECO:0000256" key="2">
    <source>
        <dbReference type="SAM" id="SignalP"/>
    </source>
</evidence>
<accession>A0A8J7V4L8</accession>